<dbReference type="Pfam" id="PF16295">
    <property type="entry name" value="TetR_C_10"/>
    <property type="match status" value="1"/>
</dbReference>
<dbReference type="PROSITE" id="PS50977">
    <property type="entry name" value="HTH_TETR_2"/>
    <property type="match status" value="1"/>
</dbReference>
<evidence type="ECO:0000256" key="1">
    <source>
        <dbReference type="ARBA" id="ARBA00023125"/>
    </source>
</evidence>
<reference evidence="4 5" key="1">
    <citation type="submission" date="2017-07" db="EMBL/GenBank/DDBJ databases">
        <title>Paenibacillus herberti R33 genome sequencing and assembly.</title>
        <authorList>
            <person name="Su W."/>
        </authorList>
    </citation>
    <scope>NUCLEOTIDE SEQUENCE [LARGE SCALE GENOMIC DNA]</scope>
    <source>
        <strain evidence="4 5">R33</strain>
    </source>
</reference>
<dbReference type="PANTHER" id="PTHR30055:SF222">
    <property type="entry name" value="REGULATORY PROTEIN"/>
    <property type="match status" value="1"/>
</dbReference>
<dbReference type="SUPFAM" id="SSF46689">
    <property type="entry name" value="Homeodomain-like"/>
    <property type="match status" value="1"/>
</dbReference>
<organism evidence="4 5">
    <name type="scientific">Paenibacillus herberti</name>
    <dbReference type="NCBI Taxonomy" id="1619309"/>
    <lineage>
        <taxon>Bacteria</taxon>
        <taxon>Bacillati</taxon>
        <taxon>Bacillota</taxon>
        <taxon>Bacilli</taxon>
        <taxon>Bacillales</taxon>
        <taxon>Paenibacillaceae</taxon>
        <taxon>Paenibacillus</taxon>
    </lineage>
</organism>
<dbReference type="GO" id="GO:0003677">
    <property type="term" value="F:DNA binding"/>
    <property type="evidence" value="ECO:0007669"/>
    <property type="project" value="UniProtKB-UniRule"/>
</dbReference>
<dbReference type="Proteomes" id="UP000215145">
    <property type="component" value="Unassembled WGS sequence"/>
</dbReference>
<dbReference type="InterPro" id="IPR001647">
    <property type="entry name" value="HTH_TetR"/>
</dbReference>
<sequence length="198" mass="22875">MFEAYNKAQQAVLETTLRIIIRKELQATSMALIAKESQVSTGNIYHYFKSKEDIVNELYRAIVAFNGEYVSEAFSRGRTIREKFELAWGRVIELSRNHPEGFQFIEQYTFSPYIRDDVKEAVYGGGWCEPMNRLYVEAIEQKLFKPMDPRLMVQMHHGSFVYMLKANLHCNYELTSEMISAAIASCWDAVRADVSASE</sequence>
<dbReference type="RefSeq" id="WP_089522924.1">
    <property type="nucleotide sequence ID" value="NZ_NMUQ01000001.1"/>
</dbReference>
<dbReference type="OrthoDB" id="6430772at2"/>
<evidence type="ECO:0000313" key="4">
    <source>
        <dbReference type="EMBL" id="OXM15833.1"/>
    </source>
</evidence>
<evidence type="ECO:0000259" key="3">
    <source>
        <dbReference type="PROSITE" id="PS50977"/>
    </source>
</evidence>
<keyword evidence="1 2" id="KW-0238">DNA-binding</keyword>
<keyword evidence="5" id="KW-1185">Reference proteome</keyword>
<dbReference type="PANTHER" id="PTHR30055">
    <property type="entry name" value="HTH-TYPE TRANSCRIPTIONAL REGULATOR RUTR"/>
    <property type="match status" value="1"/>
</dbReference>
<protein>
    <submittedName>
        <fullName evidence="4">TetR family transcriptional regulator</fullName>
    </submittedName>
</protein>
<dbReference type="EMBL" id="NMUQ01000001">
    <property type="protein sequence ID" value="OXM15833.1"/>
    <property type="molecule type" value="Genomic_DNA"/>
</dbReference>
<dbReference type="Pfam" id="PF00440">
    <property type="entry name" value="TetR_N"/>
    <property type="match status" value="1"/>
</dbReference>
<dbReference type="Gene3D" id="1.10.357.10">
    <property type="entry name" value="Tetracycline Repressor, domain 2"/>
    <property type="match status" value="1"/>
</dbReference>
<comment type="caution">
    <text evidence="4">The sequence shown here is derived from an EMBL/GenBank/DDBJ whole genome shotgun (WGS) entry which is preliminary data.</text>
</comment>
<feature type="DNA-binding region" description="H-T-H motif" evidence="2">
    <location>
        <begin position="29"/>
        <end position="48"/>
    </location>
</feature>
<gene>
    <name evidence="4" type="ORF">CGZ75_03705</name>
</gene>
<name>A0A229P0Q0_9BACL</name>
<dbReference type="InterPro" id="IPR050109">
    <property type="entry name" value="HTH-type_TetR-like_transc_reg"/>
</dbReference>
<feature type="domain" description="HTH tetR-type" evidence="3">
    <location>
        <begin position="6"/>
        <end position="66"/>
    </location>
</feature>
<dbReference type="GO" id="GO:0006355">
    <property type="term" value="P:regulation of DNA-templated transcription"/>
    <property type="evidence" value="ECO:0007669"/>
    <property type="project" value="UniProtKB-ARBA"/>
</dbReference>
<dbReference type="InterPro" id="IPR032551">
    <property type="entry name" value="BscR_C"/>
</dbReference>
<evidence type="ECO:0000313" key="5">
    <source>
        <dbReference type="Proteomes" id="UP000215145"/>
    </source>
</evidence>
<accession>A0A229P0Q0</accession>
<dbReference type="InterPro" id="IPR009057">
    <property type="entry name" value="Homeodomain-like_sf"/>
</dbReference>
<dbReference type="AlphaFoldDB" id="A0A229P0Q0"/>
<proteinExistence type="predicted"/>
<evidence type="ECO:0000256" key="2">
    <source>
        <dbReference type="PROSITE-ProRule" id="PRU00335"/>
    </source>
</evidence>